<dbReference type="InterPro" id="IPR036942">
    <property type="entry name" value="Beta-barrel_TonB_sf"/>
</dbReference>
<evidence type="ECO:0000256" key="2">
    <source>
        <dbReference type="ARBA" id="ARBA00022448"/>
    </source>
</evidence>
<protein>
    <submittedName>
        <fullName evidence="9">TonB-linked SusC/RagA family outer membrane protein</fullName>
    </submittedName>
</protein>
<proteinExistence type="inferred from homology"/>
<comment type="subcellular location">
    <subcellularLocation>
        <location evidence="1 7">Cell outer membrane</location>
        <topology evidence="1 7">Multi-pass membrane protein</topology>
    </subcellularLocation>
</comment>
<evidence type="ECO:0000313" key="9">
    <source>
        <dbReference type="EMBL" id="RAJ83553.1"/>
    </source>
</evidence>
<dbReference type="Gene3D" id="2.60.40.1120">
    <property type="entry name" value="Carboxypeptidase-like, regulatory domain"/>
    <property type="match status" value="1"/>
</dbReference>
<dbReference type="SUPFAM" id="SSF56935">
    <property type="entry name" value="Porins"/>
    <property type="match status" value="1"/>
</dbReference>
<comment type="similarity">
    <text evidence="7">Belongs to the TonB-dependent receptor family.</text>
</comment>
<dbReference type="PROSITE" id="PS52016">
    <property type="entry name" value="TONB_DEPENDENT_REC_3"/>
    <property type="match status" value="1"/>
</dbReference>
<comment type="caution">
    <text evidence="9">The sequence shown here is derived from an EMBL/GenBank/DDBJ whole genome shotgun (WGS) entry which is preliminary data.</text>
</comment>
<dbReference type="SUPFAM" id="SSF49464">
    <property type="entry name" value="Carboxypeptidase regulatory domain-like"/>
    <property type="match status" value="1"/>
</dbReference>
<keyword evidence="2 7" id="KW-0813">Transport</keyword>
<keyword evidence="5 7" id="KW-0472">Membrane</keyword>
<dbReference type="NCBIfam" id="TIGR04056">
    <property type="entry name" value="OMP_RagA_SusC"/>
    <property type="match status" value="1"/>
</dbReference>
<organism evidence="9 10">
    <name type="scientific">Chitinophaga dinghuensis</name>
    <dbReference type="NCBI Taxonomy" id="1539050"/>
    <lineage>
        <taxon>Bacteria</taxon>
        <taxon>Pseudomonadati</taxon>
        <taxon>Bacteroidota</taxon>
        <taxon>Chitinophagia</taxon>
        <taxon>Chitinophagales</taxon>
        <taxon>Chitinophagaceae</taxon>
        <taxon>Chitinophaga</taxon>
    </lineage>
</organism>
<evidence type="ECO:0000256" key="5">
    <source>
        <dbReference type="ARBA" id="ARBA00023136"/>
    </source>
</evidence>
<accession>A0A327W4F5</accession>
<dbReference type="Gene3D" id="2.170.130.10">
    <property type="entry name" value="TonB-dependent receptor, plug domain"/>
    <property type="match status" value="1"/>
</dbReference>
<keyword evidence="3 7" id="KW-1134">Transmembrane beta strand</keyword>
<dbReference type="Pfam" id="PF13715">
    <property type="entry name" value="CarbopepD_reg_2"/>
    <property type="match status" value="1"/>
</dbReference>
<gene>
    <name evidence="9" type="ORF">CLV59_103521</name>
</gene>
<dbReference type="NCBIfam" id="TIGR04057">
    <property type="entry name" value="SusC_RagA_signa"/>
    <property type="match status" value="1"/>
</dbReference>
<dbReference type="InterPro" id="IPR012910">
    <property type="entry name" value="Plug_dom"/>
</dbReference>
<dbReference type="InterPro" id="IPR008969">
    <property type="entry name" value="CarboxyPept-like_regulatory"/>
</dbReference>
<keyword evidence="10" id="KW-1185">Reference proteome</keyword>
<sequence>MYLRTLIKGMRRRSLCQITIIRVMQLNTFLILACMLQVHAAGFSQSKINITKNNATLREVFREISKQTGYDFLYTNKVLSAGKRVSLDMKDAALKDVLVKCLEDQPLNYTILDKTVVIKIQPPAAATLSAAMAVPPIDVKGVITDENGSPIPGATIMIKGTTKGVVTATDGSFHIAAPENTVLVVSFMGFEPKEITVAAGGGPLNIALKAGNTALTEYVVTALGIKKEKKALGYSIQEVKGEDLTKARESNAVSGLTGKVAGLVITPSPNLFGDPGIELRGRTNVLVVVDGVPISTDSWNLNADDIESYSVLKGANAAALYGQRGQNGAILISTKRAKSNKKGFQVDFNSSTQLQAGYNSIPKYQTEYGPGDDFKYAFKDGRGGGINDADYNIWGPRFEGQPITQYNSPKDPVTGQLTPIPWLARGKNNLTNYLRNGLLSTNNVAISTANDKGDMRISFSQVAQRGQVPNTKYGSTSVNFNGGINIGEKLRVDGAINYSKQYTPNYPSLGYGPGSLIYLITVWGGVDYDINDLRNYWQPGKENVQQYNREYTIYNNPWLIANEATHSYYKDDIYGHLQLQYHISKKLDFKVRSNVSTWNRHQAWRYPISADFYEPYRRVGGYRELYDYFWENNTEGGFTYKDKFSKDFSFTGSLLANLRTVKVSSLSGATKGGLITPGVYDLGNSKEQNSPVNDYAKRQVASGYGFIDMDWRSMIFLSLTGRFDRSSTMPVKNNTYFYPSASLSFMLSEMFHMPDYVSMLKLRGAYANVAGDLVTGTDNYDIYKLLANYNTIGTRWDNNVGITYTGTRYNPDILPSRVKTNEVGLEGSFFGNRLGFDVAYYRNVEGPGIVNVTVSSASGVSTIQRNANTYIRKGGEVTLTGAPIRKKDFSWDVMVNWSTNQRWLKEIDGIQTRTGMIKVGDRADGYYITDFQRDKDGQILVGNDGLPLYNPFQTKIGYERNNFMMGVNNTFRYKNFLLSIQVDGRFGGLINNYVDGYQWRSGTAPASASSYRYQDWMHRDDPNWEGTVMTNGQKVVSGKLNTDRDGNIISDDRKYAPNDVPVLWRDWATDYYTADRSLVHSATFAKLREVILTYRIPAATLKRTNIFTNASISLVGRNLLYFTSKYNKNIELDQYTTDNAGFQTPSVKSYGVNINLSF</sequence>
<evidence type="ECO:0000256" key="6">
    <source>
        <dbReference type="ARBA" id="ARBA00023237"/>
    </source>
</evidence>
<dbReference type="InterPro" id="IPR023997">
    <property type="entry name" value="TonB-dep_OMP_SusC/RagA_CS"/>
</dbReference>
<dbReference type="Proteomes" id="UP000249819">
    <property type="component" value="Unassembled WGS sequence"/>
</dbReference>
<evidence type="ECO:0000259" key="8">
    <source>
        <dbReference type="Pfam" id="PF07715"/>
    </source>
</evidence>
<evidence type="ECO:0000313" key="10">
    <source>
        <dbReference type="Proteomes" id="UP000249819"/>
    </source>
</evidence>
<evidence type="ECO:0000256" key="3">
    <source>
        <dbReference type="ARBA" id="ARBA00022452"/>
    </source>
</evidence>
<feature type="domain" description="TonB-dependent receptor plug" evidence="8">
    <location>
        <begin position="230"/>
        <end position="329"/>
    </location>
</feature>
<keyword evidence="4 7" id="KW-0812">Transmembrane</keyword>
<dbReference type="InterPro" id="IPR037066">
    <property type="entry name" value="Plug_dom_sf"/>
</dbReference>
<dbReference type="EMBL" id="QLMA01000003">
    <property type="protein sequence ID" value="RAJ83553.1"/>
    <property type="molecule type" value="Genomic_DNA"/>
</dbReference>
<dbReference type="Gene3D" id="2.40.170.20">
    <property type="entry name" value="TonB-dependent receptor, beta-barrel domain"/>
    <property type="match status" value="1"/>
</dbReference>
<evidence type="ECO:0000256" key="4">
    <source>
        <dbReference type="ARBA" id="ARBA00022692"/>
    </source>
</evidence>
<dbReference type="Pfam" id="PF07715">
    <property type="entry name" value="Plug"/>
    <property type="match status" value="1"/>
</dbReference>
<dbReference type="GO" id="GO:0009279">
    <property type="term" value="C:cell outer membrane"/>
    <property type="evidence" value="ECO:0007669"/>
    <property type="project" value="UniProtKB-SubCell"/>
</dbReference>
<dbReference type="InterPro" id="IPR023996">
    <property type="entry name" value="TonB-dep_OMP_SusC/RagA"/>
</dbReference>
<evidence type="ECO:0000256" key="1">
    <source>
        <dbReference type="ARBA" id="ARBA00004571"/>
    </source>
</evidence>
<dbReference type="InterPro" id="IPR039426">
    <property type="entry name" value="TonB-dep_rcpt-like"/>
</dbReference>
<evidence type="ECO:0000256" key="7">
    <source>
        <dbReference type="PROSITE-ProRule" id="PRU01360"/>
    </source>
</evidence>
<name>A0A327W4F5_9BACT</name>
<reference evidence="9 10" key="1">
    <citation type="submission" date="2018-06" db="EMBL/GenBank/DDBJ databases">
        <title>Genomic Encyclopedia of Archaeal and Bacterial Type Strains, Phase II (KMG-II): from individual species to whole genera.</title>
        <authorList>
            <person name="Goeker M."/>
        </authorList>
    </citation>
    <scope>NUCLEOTIDE SEQUENCE [LARGE SCALE GENOMIC DNA]</scope>
    <source>
        <strain evidence="9 10">DSM 29821</strain>
    </source>
</reference>
<dbReference type="PROSITE" id="PS51257">
    <property type="entry name" value="PROKAR_LIPOPROTEIN"/>
    <property type="match status" value="1"/>
</dbReference>
<dbReference type="AlphaFoldDB" id="A0A327W4F5"/>
<keyword evidence="6 7" id="KW-0998">Cell outer membrane</keyword>